<accession>A0AAV4N7E9</accession>
<keyword evidence="2" id="KW-1185">Reference proteome</keyword>
<name>A0AAV4N7E9_CAEEX</name>
<protein>
    <submittedName>
        <fullName evidence="1">Uncharacterized protein</fullName>
    </submittedName>
</protein>
<gene>
    <name evidence="1" type="ORF">CEXT_4911</name>
</gene>
<sequence>MLEMAKSKYILFPTEEIISPPFPEDKCYRFALFFEIQFAYAFRERHTIKDVPKQRQLLIPESMSLLMRLPNSFAVVKLLTTAFAE</sequence>
<comment type="caution">
    <text evidence="1">The sequence shown here is derived from an EMBL/GenBank/DDBJ whole genome shotgun (WGS) entry which is preliminary data.</text>
</comment>
<dbReference type="EMBL" id="BPLR01020485">
    <property type="protein sequence ID" value="GIX79349.1"/>
    <property type="molecule type" value="Genomic_DNA"/>
</dbReference>
<dbReference type="Proteomes" id="UP001054945">
    <property type="component" value="Unassembled WGS sequence"/>
</dbReference>
<evidence type="ECO:0000313" key="2">
    <source>
        <dbReference type="Proteomes" id="UP001054945"/>
    </source>
</evidence>
<evidence type="ECO:0000313" key="1">
    <source>
        <dbReference type="EMBL" id="GIX79349.1"/>
    </source>
</evidence>
<dbReference type="AlphaFoldDB" id="A0AAV4N7E9"/>
<proteinExistence type="predicted"/>
<reference evidence="1 2" key="1">
    <citation type="submission" date="2021-06" db="EMBL/GenBank/DDBJ databases">
        <title>Caerostris extrusa draft genome.</title>
        <authorList>
            <person name="Kono N."/>
            <person name="Arakawa K."/>
        </authorList>
    </citation>
    <scope>NUCLEOTIDE SEQUENCE [LARGE SCALE GENOMIC DNA]</scope>
</reference>
<organism evidence="1 2">
    <name type="scientific">Caerostris extrusa</name>
    <name type="common">Bark spider</name>
    <name type="synonym">Caerostris bankana</name>
    <dbReference type="NCBI Taxonomy" id="172846"/>
    <lineage>
        <taxon>Eukaryota</taxon>
        <taxon>Metazoa</taxon>
        <taxon>Ecdysozoa</taxon>
        <taxon>Arthropoda</taxon>
        <taxon>Chelicerata</taxon>
        <taxon>Arachnida</taxon>
        <taxon>Araneae</taxon>
        <taxon>Araneomorphae</taxon>
        <taxon>Entelegynae</taxon>
        <taxon>Araneoidea</taxon>
        <taxon>Araneidae</taxon>
        <taxon>Caerostris</taxon>
    </lineage>
</organism>